<name>A0A6J6EE26_9ZZZZ</name>
<sequence>MFKPTSAGDSKFGALIKLNCPLDELIEKRAESVDERIDHVTDSFAVSDAAAL</sequence>
<gene>
    <name evidence="1" type="ORF">UFOPK1747_00113</name>
</gene>
<reference evidence="1" key="1">
    <citation type="submission" date="2020-05" db="EMBL/GenBank/DDBJ databases">
        <authorList>
            <person name="Chiriac C."/>
            <person name="Salcher M."/>
            <person name="Ghai R."/>
            <person name="Kavagutti S V."/>
        </authorList>
    </citation>
    <scope>NUCLEOTIDE SEQUENCE</scope>
</reference>
<accession>A0A6J6EE26</accession>
<protein>
    <submittedName>
        <fullName evidence="1">Unannotated protein</fullName>
    </submittedName>
</protein>
<dbReference type="AlphaFoldDB" id="A0A6J6EE26"/>
<dbReference type="EMBL" id="CAEZTV010000006">
    <property type="protein sequence ID" value="CAB4573464.1"/>
    <property type="molecule type" value="Genomic_DNA"/>
</dbReference>
<evidence type="ECO:0000313" key="1">
    <source>
        <dbReference type="EMBL" id="CAB4573464.1"/>
    </source>
</evidence>
<organism evidence="1">
    <name type="scientific">freshwater metagenome</name>
    <dbReference type="NCBI Taxonomy" id="449393"/>
    <lineage>
        <taxon>unclassified sequences</taxon>
        <taxon>metagenomes</taxon>
        <taxon>ecological metagenomes</taxon>
    </lineage>
</organism>
<proteinExistence type="predicted"/>